<evidence type="ECO:0000256" key="1">
    <source>
        <dbReference type="ARBA" id="ARBA00004123"/>
    </source>
</evidence>
<comment type="caution">
    <text evidence="7">The sequence shown here is derived from an EMBL/GenBank/DDBJ whole genome shotgun (WGS) entry which is preliminary data.</text>
</comment>
<dbReference type="VEuPathDB" id="MicrosporidiaDB:SLOPH_300"/>
<evidence type="ECO:0000313" key="8">
    <source>
        <dbReference type="Proteomes" id="UP000014978"/>
    </source>
</evidence>
<dbReference type="InParanoid" id="S7WBH2"/>
<evidence type="ECO:0000256" key="3">
    <source>
        <dbReference type="ARBA" id="ARBA00022801"/>
    </source>
</evidence>
<dbReference type="Pfam" id="PF00752">
    <property type="entry name" value="XPG_N"/>
    <property type="match status" value="1"/>
</dbReference>
<dbReference type="Gene3D" id="1.10.150.20">
    <property type="entry name" value="5' to 3' exonuclease, C-terminal subdomain"/>
    <property type="match status" value="1"/>
</dbReference>
<organism evidence="7 8">
    <name type="scientific">Spraguea lophii (strain 42_110)</name>
    <name type="common">Microsporidian parasite</name>
    <dbReference type="NCBI Taxonomy" id="1358809"/>
    <lineage>
        <taxon>Eukaryota</taxon>
        <taxon>Fungi</taxon>
        <taxon>Fungi incertae sedis</taxon>
        <taxon>Microsporidia</taxon>
        <taxon>Spragueidae</taxon>
        <taxon>Spraguea</taxon>
    </lineage>
</organism>
<evidence type="ECO:0000256" key="2">
    <source>
        <dbReference type="ARBA" id="ARBA00022722"/>
    </source>
</evidence>
<dbReference type="PANTHER" id="PTHR16171">
    <property type="entry name" value="DNA REPAIR PROTEIN COMPLEMENTING XP-G CELLS-RELATED"/>
    <property type="match status" value="1"/>
</dbReference>
<evidence type="ECO:0000256" key="4">
    <source>
        <dbReference type="ARBA" id="ARBA00023242"/>
    </source>
</evidence>
<keyword evidence="3" id="KW-0378">Hydrolase</keyword>
<dbReference type="InterPro" id="IPR006085">
    <property type="entry name" value="XPG_DNA_repair_N"/>
</dbReference>
<keyword evidence="2" id="KW-0540">Nuclease</keyword>
<gene>
    <name evidence="7" type="ORF">SLOPH_300</name>
</gene>
<dbReference type="GO" id="GO:0004520">
    <property type="term" value="F:DNA endonuclease activity"/>
    <property type="evidence" value="ECO:0007669"/>
    <property type="project" value="TreeGrafter"/>
</dbReference>
<dbReference type="OMA" id="LEECHTA"/>
<dbReference type="Pfam" id="PF00867">
    <property type="entry name" value="XPG_I"/>
    <property type="match status" value="1"/>
</dbReference>
<protein>
    <submittedName>
        <fullName evidence="7">DNA repair protein RAD2</fullName>
    </submittedName>
</protein>
<keyword evidence="8" id="KW-1185">Reference proteome</keyword>
<dbReference type="InterPro" id="IPR006086">
    <property type="entry name" value="XPG-I_dom"/>
</dbReference>
<accession>S7WBH2</accession>
<dbReference type="GO" id="GO:0003697">
    <property type="term" value="F:single-stranded DNA binding"/>
    <property type="evidence" value="ECO:0007669"/>
    <property type="project" value="TreeGrafter"/>
</dbReference>
<dbReference type="InterPro" id="IPR006084">
    <property type="entry name" value="XPG/Rad2"/>
</dbReference>
<dbReference type="SMART" id="SM00485">
    <property type="entry name" value="XPGN"/>
    <property type="match status" value="1"/>
</dbReference>
<evidence type="ECO:0000259" key="5">
    <source>
        <dbReference type="SMART" id="SM00484"/>
    </source>
</evidence>
<dbReference type="SMART" id="SM00484">
    <property type="entry name" value="XPGI"/>
    <property type="match status" value="1"/>
</dbReference>
<dbReference type="GO" id="GO:0016787">
    <property type="term" value="F:hydrolase activity"/>
    <property type="evidence" value="ECO:0007669"/>
    <property type="project" value="UniProtKB-KW"/>
</dbReference>
<sequence>MGVRNLWRLLYKFGKKPSYHNKKLAIDTSIWLHRYYKLPRSVLYYSLIKKLIKLLYFKIDPIFVFDGNIPKLKKRIVKRNKNFTLGNFCKWCGMKSAECSHGIEVDFKRVEDIVKNKKNIKWGDDYENESSDISENHNILLNTENFEKLNEHDKLKTLINMRENRRIKSHIDTSSMESFSTSQIINLKKRNEVCKLIRNLEDDREKRVLSDSKTKFVYKKNKRMKTYYEFESEEEIKKDVTEESDIFSDVTEESEIKMDLEELTDSESENNKGFKYGAYEKMDIENREESEEIFSERKIEFISEKEEKCLFNDDSDTFYNKMNNEIKINDKIINTDNKTTTVNMVENIKYDKDFENSEIFDKNQLSEDNQNKIIENKPLIISSNVNCLKSNNLEALNEEQIEEIEEETKKDKEDKILKTEKINNEDKVIKEEKINNGTEFKKIDKDENQNILNDNKDYIFKDKIEENIIRGRDSSISESSMIMKEILKIFKIPYIQSPMESDGQCVYLEKQGFVNGIISEDNDMFLYGGRKIYTNFFKPKEIKEYDMKDIEKEFSKENLIKLSYYLGSDYTLGIKNIGLKKAQLLIEEENTTDEYKKIKNIYDYPIVKNVKEMEIMRGVANIEEIKKFINKNIDEEKRREELIFLYEEAITKQKQY</sequence>
<evidence type="ECO:0000313" key="7">
    <source>
        <dbReference type="EMBL" id="EPR79132.1"/>
    </source>
</evidence>
<proteinExistence type="predicted"/>
<dbReference type="InterPro" id="IPR036279">
    <property type="entry name" value="5-3_exonuclease_C_sf"/>
</dbReference>
<dbReference type="OrthoDB" id="31113at2759"/>
<reference evidence="8" key="1">
    <citation type="journal article" date="2013" name="PLoS Genet.">
        <title>The genome of Spraguea lophii and the basis of host-microsporidian interactions.</title>
        <authorList>
            <person name="Campbell S.E."/>
            <person name="Williams T.A."/>
            <person name="Yousuf A."/>
            <person name="Soanes D.M."/>
            <person name="Paszkiewicz K.H."/>
            <person name="Williams B.A.P."/>
        </authorList>
    </citation>
    <scope>NUCLEOTIDE SEQUENCE [LARGE SCALE GENOMIC DNA]</scope>
    <source>
        <strain evidence="8">42_110</strain>
    </source>
</reference>
<dbReference type="AlphaFoldDB" id="S7WBH2"/>
<name>S7WBH2_SPRLO</name>
<evidence type="ECO:0000259" key="6">
    <source>
        <dbReference type="SMART" id="SM00485"/>
    </source>
</evidence>
<dbReference type="FunCoup" id="S7WBH2">
    <property type="interactions" value="122"/>
</dbReference>
<dbReference type="EMBL" id="ATCN01000391">
    <property type="protein sequence ID" value="EPR79132.1"/>
    <property type="molecule type" value="Genomic_DNA"/>
</dbReference>
<comment type="subcellular location">
    <subcellularLocation>
        <location evidence="1">Nucleus</location>
    </subcellularLocation>
</comment>
<dbReference type="GO" id="GO:0005634">
    <property type="term" value="C:nucleus"/>
    <property type="evidence" value="ECO:0007669"/>
    <property type="project" value="UniProtKB-SubCell"/>
</dbReference>
<dbReference type="GO" id="GO:0006281">
    <property type="term" value="P:DNA repair"/>
    <property type="evidence" value="ECO:0007669"/>
    <property type="project" value="UniProtKB-ARBA"/>
</dbReference>
<dbReference type="InterPro" id="IPR029060">
    <property type="entry name" value="PIN-like_dom_sf"/>
</dbReference>
<dbReference type="SUPFAM" id="SSF47807">
    <property type="entry name" value="5' to 3' exonuclease, C-terminal subdomain"/>
    <property type="match status" value="1"/>
</dbReference>
<keyword evidence="4" id="KW-0539">Nucleus</keyword>
<dbReference type="HOGENOM" id="CLU_027593_0_0_1"/>
<dbReference type="SUPFAM" id="SSF88723">
    <property type="entry name" value="PIN domain-like"/>
    <property type="match status" value="1"/>
</dbReference>
<feature type="domain" description="XPG-I" evidence="5">
    <location>
        <begin position="488"/>
        <end position="556"/>
    </location>
</feature>
<dbReference type="Proteomes" id="UP000014978">
    <property type="component" value="Unassembled WGS sequence"/>
</dbReference>
<dbReference type="PRINTS" id="PR00853">
    <property type="entry name" value="XPGRADSUPER"/>
</dbReference>
<dbReference type="Gene3D" id="3.40.50.1010">
    <property type="entry name" value="5'-nuclease"/>
    <property type="match status" value="2"/>
</dbReference>
<dbReference type="STRING" id="1358809.S7WBH2"/>
<dbReference type="PANTHER" id="PTHR16171:SF7">
    <property type="entry name" value="DNA REPAIR PROTEIN RAD2"/>
    <property type="match status" value="1"/>
</dbReference>
<feature type="domain" description="XPG N-terminal" evidence="6">
    <location>
        <begin position="1"/>
        <end position="82"/>
    </location>
</feature>